<name>A0A644TLC8_9ZZZZ</name>
<protein>
    <submittedName>
        <fullName evidence="2">LPS-assembly protein LptD</fullName>
    </submittedName>
</protein>
<feature type="compositionally biased region" description="Polar residues" evidence="1">
    <location>
        <begin position="57"/>
        <end position="70"/>
    </location>
</feature>
<evidence type="ECO:0000313" key="2">
    <source>
        <dbReference type="EMBL" id="MPL67756.1"/>
    </source>
</evidence>
<organism evidence="2">
    <name type="scientific">bioreactor metagenome</name>
    <dbReference type="NCBI Taxonomy" id="1076179"/>
    <lineage>
        <taxon>unclassified sequences</taxon>
        <taxon>metagenomes</taxon>
        <taxon>ecological metagenomes</taxon>
    </lineage>
</organism>
<feature type="region of interest" description="Disordered" evidence="1">
    <location>
        <begin position="50"/>
        <end position="75"/>
    </location>
</feature>
<reference evidence="2" key="1">
    <citation type="submission" date="2019-08" db="EMBL/GenBank/DDBJ databases">
        <authorList>
            <person name="Kucharzyk K."/>
            <person name="Murdoch R.W."/>
            <person name="Higgins S."/>
            <person name="Loffler F."/>
        </authorList>
    </citation>
    <scope>NUCLEOTIDE SEQUENCE</scope>
</reference>
<dbReference type="EMBL" id="VSSQ01000038">
    <property type="protein sequence ID" value="MPL67756.1"/>
    <property type="molecule type" value="Genomic_DNA"/>
</dbReference>
<sequence length="267" mass="29099">MNSYRAAMKPRRHSVVRVSSRRFRPGLFLWLLVLALGILSPIAHPLGAQETRAAGAQDQSAQSKEGSPTAGTEEEVQTITFSADRMESVIAKDREKTLLIGAAVVNTDSMEIKADWIELSGEDYNNIICKGNVIVYDESEGFLLRAEALEYARDSEIGTAETGVVLEDSKNDVLLKADWLRFDQVQSLVDARVGVHILKEDFAVRAEFALYNRVDESLRLSGSPVAASGAERVEADAMSGRTDLGSMEFSGRVSGTISTKKKEGSSP</sequence>
<comment type="caution">
    <text evidence="2">The sequence shown here is derived from an EMBL/GenBank/DDBJ whole genome shotgun (WGS) entry which is preliminary data.</text>
</comment>
<proteinExistence type="predicted"/>
<feature type="region of interest" description="Disordered" evidence="1">
    <location>
        <begin position="242"/>
        <end position="267"/>
    </location>
</feature>
<evidence type="ECO:0000256" key="1">
    <source>
        <dbReference type="SAM" id="MobiDB-lite"/>
    </source>
</evidence>
<dbReference type="AlphaFoldDB" id="A0A644TLC8"/>
<accession>A0A644TLC8</accession>
<dbReference type="Gene3D" id="2.60.450.10">
    <property type="entry name" value="Lipopolysaccharide (LPS) transport protein A like domain"/>
    <property type="match status" value="1"/>
</dbReference>
<gene>
    <name evidence="2" type="primary">lptD_3</name>
    <name evidence="2" type="ORF">SDC9_13454</name>
</gene>